<dbReference type="Pfam" id="PF13560">
    <property type="entry name" value="HTH_31"/>
    <property type="match status" value="1"/>
</dbReference>
<evidence type="ECO:0000313" key="3">
    <source>
        <dbReference type="Proteomes" id="UP001165042"/>
    </source>
</evidence>
<dbReference type="EMBL" id="BSSD01000001">
    <property type="protein sequence ID" value="GLW90495.1"/>
    <property type="molecule type" value="Genomic_DNA"/>
</dbReference>
<dbReference type="PROSITE" id="PS50943">
    <property type="entry name" value="HTH_CROC1"/>
    <property type="match status" value="1"/>
</dbReference>
<evidence type="ECO:0000313" key="2">
    <source>
        <dbReference type="EMBL" id="GLW90495.1"/>
    </source>
</evidence>
<protein>
    <submittedName>
        <fullName evidence="2">Transcriptional regulator</fullName>
    </submittedName>
</protein>
<feature type="domain" description="HTH cro/C1-type" evidence="1">
    <location>
        <begin position="23"/>
        <end position="76"/>
    </location>
</feature>
<name>A0A9W6QIV5_9PSEU</name>
<proteinExistence type="predicted"/>
<dbReference type="InterPro" id="IPR010982">
    <property type="entry name" value="Lambda_DNA-bd_dom_sf"/>
</dbReference>
<dbReference type="Pfam" id="PF19054">
    <property type="entry name" value="DUF5753"/>
    <property type="match status" value="1"/>
</dbReference>
<comment type="caution">
    <text evidence="2">The sequence shown here is derived from an EMBL/GenBank/DDBJ whole genome shotgun (WGS) entry which is preliminary data.</text>
</comment>
<organism evidence="2 3">
    <name type="scientific">Actinokineospora globicatena</name>
    <dbReference type="NCBI Taxonomy" id="103729"/>
    <lineage>
        <taxon>Bacteria</taxon>
        <taxon>Bacillati</taxon>
        <taxon>Actinomycetota</taxon>
        <taxon>Actinomycetes</taxon>
        <taxon>Pseudonocardiales</taxon>
        <taxon>Pseudonocardiaceae</taxon>
        <taxon>Actinokineospora</taxon>
    </lineage>
</organism>
<dbReference type="SMART" id="SM00530">
    <property type="entry name" value="HTH_XRE"/>
    <property type="match status" value="1"/>
</dbReference>
<dbReference type="Proteomes" id="UP001165042">
    <property type="component" value="Unassembled WGS sequence"/>
</dbReference>
<gene>
    <name evidence="2" type="ORF">Aglo03_13110</name>
</gene>
<dbReference type="InterPro" id="IPR001387">
    <property type="entry name" value="Cro/C1-type_HTH"/>
</dbReference>
<dbReference type="AlphaFoldDB" id="A0A9W6QIV5"/>
<dbReference type="SUPFAM" id="SSF47413">
    <property type="entry name" value="lambda repressor-like DNA-binding domains"/>
    <property type="match status" value="1"/>
</dbReference>
<dbReference type="GO" id="GO:0003677">
    <property type="term" value="F:DNA binding"/>
    <property type="evidence" value="ECO:0007669"/>
    <property type="project" value="InterPro"/>
</dbReference>
<dbReference type="InterPro" id="IPR043917">
    <property type="entry name" value="DUF5753"/>
</dbReference>
<accession>A0A9W6QIV5</accession>
<keyword evidence="3" id="KW-1185">Reference proteome</keyword>
<sequence length="295" mass="32545">MNDGVRELRPLVLRHWLAEYLCAAREAAGMNQGAAAKALAWSVSKLNRVETAGVGIQMTDAKALLDLYGVTDADTVERVLTTAKRARRRDPFAPYRKFISEPYDLLTSCEASASRIWSVDTVVLPGLLQTRAYAHALLSVRHHGERLEALLEARLVRRRLLDGGPHITFVLDEALLRRRIGGPRVFLEQLTQLHELASGPDIDVLVLPFTAGAHLGLWEPFMVMEIPGSPLADEPSEVVVYRESGDNDHVLWGADEQIPTYREGYRAAAAQALDPTRSLALIAELRDGLAAELAD</sequence>
<dbReference type="RefSeq" id="WP_285608548.1">
    <property type="nucleotide sequence ID" value="NZ_BSSD01000001.1"/>
</dbReference>
<reference evidence="2" key="1">
    <citation type="submission" date="2023-02" db="EMBL/GenBank/DDBJ databases">
        <title>Actinokineospora globicatena NBRC 15670.</title>
        <authorList>
            <person name="Ichikawa N."/>
            <person name="Sato H."/>
            <person name="Tonouchi N."/>
        </authorList>
    </citation>
    <scope>NUCLEOTIDE SEQUENCE</scope>
    <source>
        <strain evidence="2">NBRC 15670</strain>
    </source>
</reference>
<evidence type="ECO:0000259" key="1">
    <source>
        <dbReference type="PROSITE" id="PS50943"/>
    </source>
</evidence>